<dbReference type="PANTHER" id="PTHR32268:SF11">
    <property type="entry name" value="HOMOSERINE O-ACETYLTRANSFERASE"/>
    <property type="match status" value="1"/>
</dbReference>
<comment type="catalytic activity">
    <reaction evidence="2">
        <text>L-homoserine + acetyl-CoA = O-acetyl-L-homoserine + CoA</text>
        <dbReference type="Rhea" id="RHEA:13701"/>
        <dbReference type="ChEBI" id="CHEBI:57287"/>
        <dbReference type="ChEBI" id="CHEBI:57288"/>
        <dbReference type="ChEBI" id="CHEBI:57476"/>
        <dbReference type="ChEBI" id="CHEBI:57716"/>
        <dbReference type="EC" id="2.3.1.31"/>
    </reaction>
</comment>
<gene>
    <name evidence="2" type="primary">metXA</name>
    <name evidence="5" type="ORF">DES52_104189</name>
</gene>
<dbReference type="Proteomes" id="UP000248326">
    <property type="component" value="Unassembled WGS sequence"/>
</dbReference>
<dbReference type="InterPro" id="IPR029058">
    <property type="entry name" value="AB_hydrolase_fold"/>
</dbReference>
<evidence type="ECO:0000259" key="4">
    <source>
        <dbReference type="Pfam" id="PF00561"/>
    </source>
</evidence>
<comment type="pathway">
    <text evidence="2">Amino-acid biosynthesis; L-methionine biosynthesis via de novo pathway; O-acetyl-L-homoserine from L-homoserine: step 1/1.</text>
</comment>
<keyword evidence="2" id="KW-0486">Methionine biosynthesis</keyword>
<comment type="function">
    <text evidence="2">Transfers an acetyl group from acetyl-CoA to L-homoserine, forming acetyl-L-homoserine.</text>
</comment>
<feature type="binding site" evidence="2">
    <location>
        <position position="194"/>
    </location>
    <ligand>
        <name>substrate</name>
    </ligand>
</feature>
<dbReference type="PRINTS" id="PR00111">
    <property type="entry name" value="ABHYDROLASE"/>
</dbReference>
<feature type="domain" description="AB hydrolase-1" evidence="4">
    <location>
        <begin position="54"/>
        <end position="309"/>
    </location>
</feature>
<feature type="active site" evidence="2 3">
    <location>
        <position position="276"/>
    </location>
</feature>
<keyword evidence="2" id="KW-0028">Amino-acid biosynthesis</keyword>
<feature type="binding site" evidence="2">
    <location>
        <position position="306"/>
    </location>
    <ligand>
        <name>substrate</name>
    </ligand>
</feature>
<evidence type="ECO:0000313" key="5">
    <source>
        <dbReference type="EMBL" id="PYE54916.1"/>
    </source>
</evidence>
<dbReference type="UniPathway" id="UPA00051">
    <property type="reaction ID" value="UER00074"/>
</dbReference>
<dbReference type="SUPFAM" id="SSF53474">
    <property type="entry name" value="alpha/beta-Hydrolases"/>
    <property type="match status" value="1"/>
</dbReference>
<reference evidence="5 6" key="1">
    <citation type="submission" date="2018-06" db="EMBL/GenBank/DDBJ databases">
        <title>Genomic Encyclopedia of Type Strains, Phase IV (KMG-IV): sequencing the most valuable type-strain genomes for metagenomic binning, comparative biology and taxonomic classification.</title>
        <authorList>
            <person name="Goeker M."/>
        </authorList>
    </citation>
    <scope>NUCLEOTIDE SEQUENCE [LARGE SCALE GENOMIC DNA]</scope>
    <source>
        <strain evidence="5 6">DSM 18048</strain>
    </source>
</reference>
<keyword evidence="1 2" id="KW-0808">Transferase</keyword>
<keyword evidence="2" id="KW-0963">Cytoplasm</keyword>
<sequence length="324" mass="35216">MSVAFDLFRDVDTTRTQTALLFRDRPLTLDSGAQVRNLRVAYRTWGSLSPAKDNAVLILHALTGDANADVWWPALLREGGALDPNRSFLVCANVVGGSAGSTSAAELGHDLTIRDMVRVQAELLDLLGVDKVTVIGGSMGGMLALSFVTQYPDRTERAVIVGAPQRQSAWAAGFNHAKRAAIALDPERGLEIARMFAMLTYRSPLSLELSQSGESPCTPGARAIDTYLDHQGEKLRRRFDSASYVCLTKAMDAFDVPDAALRRNEVPTLVVGISSDELYPASEVRLLAAKLGESTYWELQSPHGHDAFLIDADNLARRVKSFLG</sequence>
<dbReference type="GO" id="GO:0004414">
    <property type="term" value="F:homoserine O-acetyltransferase activity"/>
    <property type="evidence" value="ECO:0007669"/>
    <property type="project" value="UniProtKB-UniRule"/>
</dbReference>
<keyword evidence="2" id="KW-0012">Acyltransferase</keyword>
<dbReference type="PANTHER" id="PTHR32268">
    <property type="entry name" value="HOMOSERINE O-ACETYLTRANSFERASE"/>
    <property type="match status" value="1"/>
</dbReference>
<dbReference type="InterPro" id="IPR008220">
    <property type="entry name" value="HAT_MetX-like"/>
</dbReference>
<comment type="caution">
    <text evidence="5">The sequence shown here is derived from an EMBL/GenBank/DDBJ whole genome shotgun (WGS) entry which is preliminary data.</text>
</comment>
<name>A0A318S7M7_9DEIO</name>
<evidence type="ECO:0000256" key="2">
    <source>
        <dbReference type="HAMAP-Rule" id="MF_00296"/>
    </source>
</evidence>
<feature type="active site" description="Nucleophile" evidence="2 3">
    <location>
        <position position="138"/>
    </location>
</feature>
<keyword evidence="6" id="KW-1185">Reference proteome</keyword>
<protein>
    <recommendedName>
        <fullName evidence="2">Homoserine O-acetyltransferase</fullName>
        <shortName evidence="2">HAT</shortName>
        <ecNumber evidence="2">2.3.1.31</ecNumber>
    </recommendedName>
    <alternativeName>
        <fullName evidence="2">Homoserine transacetylase</fullName>
        <shortName evidence="2">HTA</shortName>
    </alternativeName>
</protein>
<dbReference type="PIRSF" id="PIRSF000443">
    <property type="entry name" value="Homoser_Ac_trans"/>
    <property type="match status" value="1"/>
</dbReference>
<organism evidence="5 6">
    <name type="scientific">Deinococcus yavapaiensis KR-236</name>
    <dbReference type="NCBI Taxonomy" id="694435"/>
    <lineage>
        <taxon>Bacteria</taxon>
        <taxon>Thermotogati</taxon>
        <taxon>Deinococcota</taxon>
        <taxon>Deinococci</taxon>
        <taxon>Deinococcales</taxon>
        <taxon>Deinococcaceae</taxon>
        <taxon>Deinococcus</taxon>
    </lineage>
</organism>
<comment type="caution">
    <text evidence="2">Lacks conserved residue(s) required for the propagation of feature annotation.</text>
</comment>
<evidence type="ECO:0000256" key="3">
    <source>
        <dbReference type="PIRSR" id="PIRSR000443-1"/>
    </source>
</evidence>
<dbReference type="GO" id="GO:0005737">
    <property type="term" value="C:cytoplasm"/>
    <property type="evidence" value="ECO:0007669"/>
    <property type="project" value="UniProtKB-SubCell"/>
</dbReference>
<dbReference type="HAMAP" id="MF_00296">
    <property type="entry name" value="MetX_acyltransf"/>
    <property type="match status" value="1"/>
</dbReference>
<dbReference type="AlphaFoldDB" id="A0A318S7M7"/>
<comment type="subcellular location">
    <subcellularLocation>
        <location evidence="2">Cytoplasm</location>
    </subcellularLocation>
</comment>
<dbReference type="GO" id="GO:0009086">
    <property type="term" value="P:methionine biosynthetic process"/>
    <property type="evidence" value="ECO:0007669"/>
    <property type="project" value="UniProtKB-UniRule"/>
</dbReference>
<evidence type="ECO:0000256" key="1">
    <source>
        <dbReference type="ARBA" id="ARBA00022679"/>
    </source>
</evidence>
<dbReference type="GO" id="GO:0009092">
    <property type="term" value="P:homoserine metabolic process"/>
    <property type="evidence" value="ECO:0007669"/>
    <property type="project" value="TreeGrafter"/>
</dbReference>
<comment type="subunit">
    <text evidence="2">Homodimer.</text>
</comment>
<dbReference type="RefSeq" id="WP_110886026.1">
    <property type="nucleotide sequence ID" value="NZ_QJSX01000004.1"/>
</dbReference>
<dbReference type="NCBIfam" id="TIGR01392">
    <property type="entry name" value="homoserO_Ac_trn"/>
    <property type="match status" value="1"/>
</dbReference>
<accession>A0A318S7M7</accession>
<proteinExistence type="inferred from homology"/>
<dbReference type="EMBL" id="QJSX01000004">
    <property type="protein sequence ID" value="PYE54916.1"/>
    <property type="molecule type" value="Genomic_DNA"/>
</dbReference>
<dbReference type="OrthoDB" id="9800754at2"/>
<dbReference type="EC" id="2.3.1.31" evidence="2"/>
<dbReference type="InterPro" id="IPR000073">
    <property type="entry name" value="AB_hydrolase_1"/>
</dbReference>
<comment type="similarity">
    <text evidence="2">Belongs to the AB hydrolase superfamily. MetX family.</text>
</comment>
<feature type="active site" evidence="2 3">
    <location>
        <position position="305"/>
    </location>
</feature>
<dbReference type="Pfam" id="PF00561">
    <property type="entry name" value="Abhydrolase_1"/>
    <property type="match status" value="1"/>
</dbReference>
<dbReference type="Gene3D" id="3.40.50.1820">
    <property type="entry name" value="alpha/beta hydrolase"/>
    <property type="match status" value="1"/>
</dbReference>
<evidence type="ECO:0000313" key="6">
    <source>
        <dbReference type="Proteomes" id="UP000248326"/>
    </source>
</evidence>